<dbReference type="SUPFAM" id="SSF54826">
    <property type="entry name" value="Enolase N-terminal domain-like"/>
    <property type="match status" value="1"/>
</dbReference>
<reference evidence="12" key="1">
    <citation type="submission" date="2021-01" db="EMBL/GenBank/DDBJ databases">
        <title>A chromosome-scale assembly of European eel, Anguilla anguilla.</title>
        <authorList>
            <person name="Henkel C."/>
            <person name="Jong-Raadsen S.A."/>
            <person name="Dufour S."/>
            <person name="Weltzien F.-A."/>
            <person name="Palstra A.P."/>
            <person name="Pelster B."/>
            <person name="Spaink H.P."/>
            <person name="Van Den Thillart G.E."/>
            <person name="Jansen H."/>
            <person name="Zahm M."/>
            <person name="Klopp C."/>
            <person name="Cedric C."/>
            <person name="Louis A."/>
            <person name="Berthelot C."/>
            <person name="Parey E."/>
            <person name="Roest Crollius H."/>
            <person name="Montfort J."/>
            <person name="Robinson-Rechavi M."/>
            <person name="Bucao C."/>
            <person name="Bouchez O."/>
            <person name="Gislard M."/>
            <person name="Lluch J."/>
            <person name="Milhes M."/>
            <person name="Lampietro C."/>
            <person name="Lopez Roques C."/>
            <person name="Donnadieu C."/>
            <person name="Braasch I."/>
            <person name="Desvignes T."/>
            <person name="Postlethwait J."/>
            <person name="Bobe J."/>
            <person name="Guiguen Y."/>
            <person name="Dirks R."/>
        </authorList>
    </citation>
    <scope>NUCLEOTIDE SEQUENCE</scope>
    <source>
        <strain evidence="12">Tag_6206</strain>
        <tissue evidence="12">Liver</tissue>
    </source>
</reference>
<accession>A0A9D3LLF4</accession>
<keyword evidence="5" id="KW-0456">Lyase</keyword>
<dbReference type="SUPFAM" id="SSF51604">
    <property type="entry name" value="Enolase C-terminal domain-like"/>
    <property type="match status" value="1"/>
</dbReference>
<organism evidence="12 13">
    <name type="scientific">Anguilla anguilla</name>
    <name type="common">European freshwater eel</name>
    <name type="synonym">Muraena anguilla</name>
    <dbReference type="NCBI Taxonomy" id="7936"/>
    <lineage>
        <taxon>Eukaryota</taxon>
        <taxon>Metazoa</taxon>
        <taxon>Chordata</taxon>
        <taxon>Craniata</taxon>
        <taxon>Vertebrata</taxon>
        <taxon>Euteleostomi</taxon>
        <taxon>Actinopterygii</taxon>
        <taxon>Neopterygii</taxon>
        <taxon>Teleostei</taxon>
        <taxon>Anguilliformes</taxon>
        <taxon>Anguillidae</taxon>
        <taxon>Anguilla</taxon>
    </lineage>
</organism>
<comment type="caution">
    <text evidence="12">The sequence shown here is derived from an EMBL/GenBank/DDBJ whole genome shotgun (WGS) entry which is preliminary data.</text>
</comment>
<dbReference type="PANTHER" id="PTHR11902">
    <property type="entry name" value="ENOLASE"/>
    <property type="match status" value="1"/>
</dbReference>
<dbReference type="EC" id="4.2.1.11" evidence="3"/>
<dbReference type="Proteomes" id="UP001044222">
    <property type="component" value="Chromosome 18"/>
</dbReference>
<dbReference type="Pfam" id="PF00113">
    <property type="entry name" value="Enolase_C"/>
    <property type="match status" value="1"/>
</dbReference>
<dbReference type="Gene3D" id="3.30.390.10">
    <property type="entry name" value="Enolase-like, N-terminal domain"/>
    <property type="match status" value="1"/>
</dbReference>
<evidence type="ECO:0000256" key="6">
    <source>
        <dbReference type="ARBA" id="ARBA00031125"/>
    </source>
</evidence>
<dbReference type="PRINTS" id="PR00148">
    <property type="entry name" value="ENOLASE"/>
</dbReference>
<evidence type="ECO:0000256" key="7">
    <source>
        <dbReference type="ARBA" id="ARBA00034855"/>
    </source>
</evidence>
<dbReference type="Gene3D" id="3.20.20.120">
    <property type="entry name" value="Enolase-like C-terminal domain"/>
    <property type="match status" value="1"/>
</dbReference>
<keyword evidence="4" id="KW-0324">Glycolysis</keyword>
<dbReference type="CDD" id="cd22974">
    <property type="entry name" value="DD_ENO4"/>
    <property type="match status" value="1"/>
</dbReference>
<sequence length="606" mass="66122">QATTTSRNKWGRKVQERILPIGFVYFNNLARNKRIMSYKGYFSRDNRIYKQDREFYDLKNRAVEYYRANGVPQKMEAVLNEMFFEKPDDVYGYLANYFSRLSRPPVISRLLGKEVYDGKGQLTVQAEVFCTIKNEEKSAGSAAISSHGEARGDASHDPGSANENDRRKEAVKTAVLWISESLCPILKGFEPCDQGGVDKVLSDFYMARFLEDQERRSREKEDQQSDEPVPEPASPTITATKDKKGGEKGKKANSTDKPVPPPEPPVPVLAGSTAIGTVSLAVAKAGAELGGIPLYQHITALKHQQFSGEIHMPLPMVTLLSCGKLSPGKLNLMEEVIVIPKAGQTVKQFLAMVLELQREITRMVNAASKTGPVLNAVSDSGALAIGYDRPEQPLDLITEAASNLGFALGDVMYLAINCAAHELMDYQKGKYDAVTGAPRSPGELVELYELLTAKYPALIALIDPLRKEDQEQWERLSSVLGQTCLLSEAVSKPGGARTPPGIRGFVLKQTNEVTVTDLIEVARQLDGAVTVVGTTNGEACDDSLSDLAVGLGVKLVKLGGLYHGERLPKYNRLISIEEDLAQRGILGSGKCAFPLAVGEAEEPSST</sequence>
<name>A0A9D3LLF4_ANGAN</name>
<feature type="domain" description="Enolase N-terminal" evidence="11">
    <location>
        <begin position="107"/>
        <end position="298"/>
    </location>
</feature>
<feature type="compositionally biased region" description="Pro residues" evidence="9">
    <location>
        <begin position="258"/>
        <end position="267"/>
    </location>
</feature>
<evidence type="ECO:0000313" key="13">
    <source>
        <dbReference type="Proteomes" id="UP001044222"/>
    </source>
</evidence>
<dbReference type="PANTHER" id="PTHR11902:SF30">
    <property type="entry name" value="ENOLASE 4"/>
    <property type="match status" value="1"/>
</dbReference>
<dbReference type="EMBL" id="JAFIRN010000018">
    <property type="protein sequence ID" value="KAG5831654.1"/>
    <property type="molecule type" value="Genomic_DNA"/>
</dbReference>
<evidence type="ECO:0000256" key="9">
    <source>
        <dbReference type="SAM" id="MobiDB-lite"/>
    </source>
</evidence>
<feature type="region of interest" description="Disordered" evidence="9">
    <location>
        <begin position="213"/>
        <end position="268"/>
    </location>
</feature>
<evidence type="ECO:0000256" key="2">
    <source>
        <dbReference type="ARBA" id="ARBA00009604"/>
    </source>
</evidence>
<feature type="compositionally biased region" description="Basic and acidic residues" evidence="9">
    <location>
        <begin position="213"/>
        <end position="223"/>
    </location>
</feature>
<feature type="compositionally biased region" description="Basic and acidic residues" evidence="9">
    <location>
        <begin position="240"/>
        <end position="254"/>
    </location>
</feature>
<evidence type="ECO:0000256" key="3">
    <source>
        <dbReference type="ARBA" id="ARBA00012058"/>
    </source>
</evidence>
<evidence type="ECO:0000256" key="1">
    <source>
        <dbReference type="ARBA" id="ARBA00005031"/>
    </source>
</evidence>
<feature type="non-terminal residue" evidence="12">
    <location>
        <position position="606"/>
    </location>
</feature>
<dbReference type="InterPro" id="IPR036849">
    <property type="entry name" value="Enolase-like_C_sf"/>
</dbReference>
<dbReference type="GO" id="GO:0004634">
    <property type="term" value="F:phosphopyruvate hydratase activity"/>
    <property type="evidence" value="ECO:0007669"/>
    <property type="project" value="UniProtKB-EC"/>
</dbReference>
<protein>
    <recommendedName>
        <fullName evidence="7">Enolase 4</fullName>
        <ecNumber evidence="3">4.2.1.11</ecNumber>
    </recommendedName>
    <alternativeName>
        <fullName evidence="6">2-phospho-D-glycerate hydro-lyase</fullName>
    </alternativeName>
</protein>
<evidence type="ECO:0000256" key="8">
    <source>
        <dbReference type="ARBA" id="ARBA00048333"/>
    </source>
</evidence>
<evidence type="ECO:0000256" key="4">
    <source>
        <dbReference type="ARBA" id="ARBA00023152"/>
    </source>
</evidence>
<dbReference type="InterPro" id="IPR047500">
    <property type="entry name" value="DD_ENO4"/>
</dbReference>
<dbReference type="InterPro" id="IPR020810">
    <property type="entry name" value="Enolase_C"/>
</dbReference>
<comment type="pathway">
    <text evidence="1">Carbohydrate degradation; glycolysis; pyruvate from D-glyceraldehyde 3-phosphate: step 4/5.</text>
</comment>
<dbReference type="GO" id="GO:0000015">
    <property type="term" value="C:phosphopyruvate hydratase complex"/>
    <property type="evidence" value="ECO:0007669"/>
    <property type="project" value="InterPro"/>
</dbReference>
<dbReference type="InterPro" id="IPR029017">
    <property type="entry name" value="Enolase-like_N"/>
</dbReference>
<dbReference type="SMART" id="SM01193">
    <property type="entry name" value="Enolase_N"/>
    <property type="match status" value="1"/>
</dbReference>
<feature type="domain" description="Enolase C-terminal TIM barrel" evidence="10">
    <location>
        <begin position="309"/>
        <end position="594"/>
    </location>
</feature>
<comment type="catalytic activity">
    <reaction evidence="8">
        <text>(2R)-2-phosphoglycerate = phosphoenolpyruvate + H2O</text>
        <dbReference type="Rhea" id="RHEA:10164"/>
        <dbReference type="ChEBI" id="CHEBI:15377"/>
        <dbReference type="ChEBI" id="CHEBI:58289"/>
        <dbReference type="ChEBI" id="CHEBI:58702"/>
        <dbReference type="EC" id="4.2.1.11"/>
    </reaction>
</comment>
<feature type="region of interest" description="Disordered" evidence="9">
    <location>
        <begin position="140"/>
        <end position="167"/>
    </location>
</feature>
<dbReference type="GO" id="GO:0006096">
    <property type="term" value="P:glycolytic process"/>
    <property type="evidence" value="ECO:0007669"/>
    <property type="project" value="UniProtKB-KW"/>
</dbReference>
<dbReference type="AlphaFoldDB" id="A0A9D3LLF4"/>
<comment type="similarity">
    <text evidence="2">Belongs to the enolase family.</text>
</comment>
<evidence type="ECO:0000259" key="10">
    <source>
        <dbReference type="SMART" id="SM01192"/>
    </source>
</evidence>
<evidence type="ECO:0000256" key="5">
    <source>
        <dbReference type="ARBA" id="ARBA00023239"/>
    </source>
</evidence>
<evidence type="ECO:0000259" key="11">
    <source>
        <dbReference type="SMART" id="SM01193"/>
    </source>
</evidence>
<dbReference type="InterPro" id="IPR000941">
    <property type="entry name" value="Enolase"/>
</dbReference>
<gene>
    <name evidence="12" type="ORF">ANANG_G00306030</name>
</gene>
<proteinExistence type="inferred from homology"/>
<dbReference type="GO" id="GO:0000287">
    <property type="term" value="F:magnesium ion binding"/>
    <property type="evidence" value="ECO:0007669"/>
    <property type="project" value="InterPro"/>
</dbReference>
<dbReference type="SMART" id="SM01192">
    <property type="entry name" value="Enolase_C"/>
    <property type="match status" value="1"/>
</dbReference>
<keyword evidence="13" id="KW-1185">Reference proteome</keyword>
<dbReference type="InterPro" id="IPR020811">
    <property type="entry name" value="Enolase_N"/>
</dbReference>
<evidence type="ECO:0000313" key="12">
    <source>
        <dbReference type="EMBL" id="KAG5831654.1"/>
    </source>
</evidence>